<dbReference type="InterPro" id="IPR030393">
    <property type="entry name" value="G_ENGB_dom"/>
</dbReference>
<evidence type="ECO:0000259" key="11">
    <source>
        <dbReference type="PROSITE" id="PS51706"/>
    </source>
</evidence>
<evidence type="ECO:0000313" key="13">
    <source>
        <dbReference type="Proteomes" id="UP000321532"/>
    </source>
</evidence>
<evidence type="ECO:0000256" key="6">
    <source>
        <dbReference type="ARBA" id="ARBA00022842"/>
    </source>
</evidence>
<keyword evidence="3 10" id="KW-0132">Cell division</keyword>
<evidence type="ECO:0000313" key="12">
    <source>
        <dbReference type="EMBL" id="GEO03058.1"/>
    </source>
</evidence>
<evidence type="ECO:0000256" key="1">
    <source>
        <dbReference type="ARBA" id="ARBA00001946"/>
    </source>
</evidence>
<comment type="cofactor">
    <cofactor evidence="1">
        <name>Mg(2+)</name>
        <dbReference type="ChEBI" id="CHEBI:18420"/>
    </cofactor>
</comment>
<dbReference type="GO" id="GO:0005525">
    <property type="term" value="F:GTP binding"/>
    <property type="evidence" value="ECO:0007669"/>
    <property type="project" value="UniProtKB-UniRule"/>
</dbReference>
<dbReference type="InterPro" id="IPR027417">
    <property type="entry name" value="P-loop_NTPase"/>
</dbReference>
<evidence type="ECO:0000256" key="3">
    <source>
        <dbReference type="ARBA" id="ARBA00022618"/>
    </source>
</evidence>
<dbReference type="OrthoDB" id="9804921at2"/>
<dbReference type="Gene3D" id="3.40.50.300">
    <property type="entry name" value="P-loop containing nucleotide triphosphate hydrolases"/>
    <property type="match status" value="1"/>
</dbReference>
<keyword evidence="7 10" id="KW-0342">GTP-binding</keyword>
<sequence length="200" mass="22927">MIIKEATFISSNTTVAKCPETELPEYAFIGRSNVGKSSLINMLTNRSKLAKTSSFPGKTQLINHFKINDNWFLVDLPGYGWAKVSKESRDKWQKMIKAYLQQRKNLACVFLLIDSRHEPQQSDLEFIQLLGTLGVPFVLVFTKTDKQSLNKTQEAVAAYKKKLLETWEELPQMFLTSSEEKKGRDEILDFIESVNTELNK</sequence>
<dbReference type="RefSeq" id="WP_146895092.1">
    <property type="nucleotide sequence ID" value="NZ_BJYS01000003.1"/>
</dbReference>
<dbReference type="HAMAP" id="MF_00321">
    <property type="entry name" value="GTPase_EngB"/>
    <property type="match status" value="1"/>
</dbReference>
<keyword evidence="9 10" id="KW-0131">Cell cycle</keyword>
<dbReference type="PANTHER" id="PTHR11649">
    <property type="entry name" value="MSS1/TRME-RELATED GTP-BINDING PROTEIN"/>
    <property type="match status" value="1"/>
</dbReference>
<reference evidence="12 13" key="1">
    <citation type="submission" date="2019-07" db="EMBL/GenBank/DDBJ databases">
        <title>Whole genome shotgun sequence of Adhaeribacter aerolatus NBRC 106133.</title>
        <authorList>
            <person name="Hosoyama A."/>
            <person name="Uohara A."/>
            <person name="Ohji S."/>
            <person name="Ichikawa N."/>
        </authorList>
    </citation>
    <scope>NUCLEOTIDE SEQUENCE [LARGE SCALE GENOMIC DNA]</scope>
    <source>
        <strain evidence="12 13">NBRC 106133</strain>
    </source>
</reference>
<keyword evidence="8 10" id="KW-0717">Septation</keyword>
<dbReference type="NCBIfam" id="TIGR00231">
    <property type="entry name" value="small_GTP"/>
    <property type="match status" value="1"/>
</dbReference>
<dbReference type="CDD" id="cd01876">
    <property type="entry name" value="YihA_EngB"/>
    <property type="match status" value="1"/>
</dbReference>
<dbReference type="InterPro" id="IPR019987">
    <property type="entry name" value="GTP-bd_ribosome_bio_YsxC"/>
</dbReference>
<comment type="caution">
    <text evidence="12">The sequence shown here is derived from an EMBL/GenBank/DDBJ whole genome shotgun (WGS) entry which is preliminary data.</text>
</comment>
<dbReference type="PANTHER" id="PTHR11649:SF13">
    <property type="entry name" value="ENGB-TYPE G DOMAIN-CONTAINING PROTEIN"/>
    <property type="match status" value="1"/>
</dbReference>
<keyword evidence="6" id="KW-0460">Magnesium</keyword>
<dbReference type="InterPro" id="IPR005225">
    <property type="entry name" value="Small_GTP-bd"/>
</dbReference>
<feature type="domain" description="EngB-type G" evidence="11">
    <location>
        <begin position="22"/>
        <end position="197"/>
    </location>
</feature>
<proteinExistence type="inferred from homology"/>
<keyword evidence="4" id="KW-0479">Metal-binding</keyword>
<comment type="function">
    <text evidence="10">Necessary for normal cell division and for the maintenance of normal septation.</text>
</comment>
<comment type="similarity">
    <text evidence="2 10">Belongs to the TRAFAC class TrmE-Era-EngA-EngB-Septin-like GTPase superfamily. EngB GTPase family.</text>
</comment>
<dbReference type="AlphaFoldDB" id="A0A512ATN2"/>
<dbReference type="PROSITE" id="PS51706">
    <property type="entry name" value="G_ENGB"/>
    <property type="match status" value="1"/>
</dbReference>
<dbReference type="InterPro" id="IPR006073">
    <property type="entry name" value="GTP-bd"/>
</dbReference>
<organism evidence="12 13">
    <name type="scientific">Adhaeribacter aerolatus</name>
    <dbReference type="NCBI Taxonomy" id="670289"/>
    <lineage>
        <taxon>Bacteria</taxon>
        <taxon>Pseudomonadati</taxon>
        <taxon>Bacteroidota</taxon>
        <taxon>Cytophagia</taxon>
        <taxon>Cytophagales</taxon>
        <taxon>Hymenobacteraceae</taxon>
        <taxon>Adhaeribacter</taxon>
    </lineage>
</organism>
<evidence type="ECO:0000256" key="2">
    <source>
        <dbReference type="ARBA" id="ARBA00009638"/>
    </source>
</evidence>
<dbReference type="NCBIfam" id="TIGR03598">
    <property type="entry name" value="GTPase_YsxC"/>
    <property type="match status" value="1"/>
</dbReference>
<keyword evidence="13" id="KW-1185">Reference proteome</keyword>
<evidence type="ECO:0000256" key="9">
    <source>
        <dbReference type="ARBA" id="ARBA00023306"/>
    </source>
</evidence>
<keyword evidence="5 10" id="KW-0547">Nucleotide-binding</keyword>
<dbReference type="Pfam" id="PF01926">
    <property type="entry name" value="MMR_HSR1"/>
    <property type="match status" value="1"/>
</dbReference>
<evidence type="ECO:0000256" key="5">
    <source>
        <dbReference type="ARBA" id="ARBA00022741"/>
    </source>
</evidence>
<dbReference type="GO" id="GO:0046872">
    <property type="term" value="F:metal ion binding"/>
    <property type="evidence" value="ECO:0007669"/>
    <property type="project" value="UniProtKB-KW"/>
</dbReference>
<evidence type="ECO:0000256" key="7">
    <source>
        <dbReference type="ARBA" id="ARBA00023134"/>
    </source>
</evidence>
<evidence type="ECO:0000256" key="10">
    <source>
        <dbReference type="HAMAP-Rule" id="MF_00321"/>
    </source>
</evidence>
<dbReference type="EMBL" id="BJYS01000003">
    <property type="protein sequence ID" value="GEO03058.1"/>
    <property type="molecule type" value="Genomic_DNA"/>
</dbReference>
<evidence type="ECO:0000256" key="8">
    <source>
        <dbReference type="ARBA" id="ARBA00023210"/>
    </source>
</evidence>
<dbReference type="SUPFAM" id="SSF52540">
    <property type="entry name" value="P-loop containing nucleoside triphosphate hydrolases"/>
    <property type="match status" value="1"/>
</dbReference>
<dbReference type="Proteomes" id="UP000321532">
    <property type="component" value="Unassembled WGS sequence"/>
</dbReference>
<evidence type="ECO:0000256" key="4">
    <source>
        <dbReference type="ARBA" id="ARBA00022723"/>
    </source>
</evidence>
<dbReference type="GO" id="GO:0000917">
    <property type="term" value="P:division septum assembly"/>
    <property type="evidence" value="ECO:0007669"/>
    <property type="project" value="UniProtKB-KW"/>
</dbReference>
<dbReference type="FunFam" id="3.40.50.300:FF:000098">
    <property type="entry name" value="Probable GTP-binding protein EngB"/>
    <property type="match status" value="1"/>
</dbReference>
<protein>
    <recommendedName>
        <fullName evidence="10">Probable GTP-binding protein EngB</fullName>
    </recommendedName>
</protein>
<accession>A0A512ATN2</accession>
<name>A0A512ATN2_9BACT</name>
<gene>
    <name evidence="10 12" type="primary">engB</name>
    <name evidence="12" type="ORF">AAE02nite_07220</name>
</gene>